<dbReference type="EC" id="1.2.1.84" evidence="4"/>
<dbReference type="AlphaFoldDB" id="A0A8K0GDJ7"/>
<evidence type="ECO:0000256" key="3">
    <source>
        <dbReference type="ARBA" id="ARBA00023098"/>
    </source>
</evidence>
<keyword evidence="4" id="KW-0560">Oxidoreductase</keyword>
<comment type="similarity">
    <text evidence="1 4">Belongs to the fatty acyl-CoA reductase family.</text>
</comment>
<keyword evidence="8" id="KW-1185">Reference proteome</keyword>
<evidence type="ECO:0000313" key="8">
    <source>
        <dbReference type="Proteomes" id="UP000801492"/>
    </source>
</evidence>
<evidence type="ECO:0000256" key="4">
    <source>
        <dbReference type="RuleBase" id="RU363097"/>
    </source>
</evidence>
<name>A0A8K0GDJ7_IGNLU</name>
<keyword evidence="4" id="KW-1133">Transmembrane helix</keyword>
<dbReference type="OrthoDB" id="429813at2759"/>
<dbReference type="GO" id="GO:0035336">
    <property type="term" value="P:long-chain fatty-acyl-CoA metabolic process"/>
    <property type="evidence" value="ECO:0007669"/>
    <property type="project" value="TreeGrafter"/>
</dbReference>
<dbReference type="GO" id="GO:0005777">
    <property type="term" value="C:peroxisome"/>
    <property type="evidence" value="ECO:0007669"/>
    <property type="project" value="TreeGrafter"/>
</dbReference>
<keyword evidence="3 4" id="KW-0443">Lipid metabolism</keyword>
<dbReference type="Gene3D" id="3.40.50.720">
    <property type="entry name" value="NAD(P)-binding Rossmann-like Domain"/>
    <property type="match status" value="1"/>
</dbReference>
<dbReference type="PANTHER" id="PTHR11011:SF60">
    <property type="entry name" value="FATTY ACYL-COA REDUCTASE-RELATED"/>
    <property type="match status" value="1"/>
</dbReference>
<evidence type="ECO:0000259" key="5">
    <source>
        <dbReference type="Pfam" id="PF03015"/>
    </source>
</evidence>
<gene>
    <name evidence="7" type="ORF">ILUMI_11093</name>
</gene>
<organism evidence="7 8">
    <name type="scientific">Ignelater luminosus</name>
    <name type="common">Cucubano</name>
    <name type="synonym">Pyrophorus luminosus</name>
    <dbReference type="NCBI Taxonomy" id="2038154"/>
    <lineage>
        <taxon>Eukaryota</taxon>
        <taxon>Metazoa</taxon>
        <taxon>Ecdysozoa</taxon>
        <taxon>Arthropoda</taxon>
        <taxon>Hexapoda</taxon>
        <taxon>Insecta</taxon>
        <taxon>Pterygota</taxon>
        <taxon>Neoptera</taxon>
        <taxon>Endopterygota</taxon>
        <taxon>Coleoptera</taxon>
        <taxon>Polyphaga</taxon>
        <taxon>Elateriformia</taxon>
        <taxon>Elateroidea</taxon>
        <taxon>Elateridae</taxon>
        <taxon>Agrypninae</taxon>
        <taxon>Pyrophorini</taxon>
        <taxon>Ignelater</taxon>
    </lineage>
</organism>
<dbReference type="Proteomes" id="UP000801492">
    <property type="component" value="Unassembled WGS sequence"/>
</dbReference>
<dbReference type="Pfam" id="PF03015">
    <property type="entry name" value="Sterile"/>
    <property type="match status" value="1"/>
</dbReference>
<dbReference type="EMBL" id="VTPC01006257">
    <property type="protein sequence ID" value="KAF2895081.1"/>
    <property type="molecule type" value="Genomic_DNA"/>
</dbReference>
<reference evidence="7" key="1">
    <citation type="submission" date="2019-08" db="EMBL/GenBank/DDBJ databases">
        <title>The genome of the North American firefly Photinus pyralis.</title>
        <authorList>
            <consortium name="Photinus pyralis genome working group"/>
            <person name="Fallon T.R."/>
            <person name="Sander Lower S.E."/>
            <person name="Weng J.-K."/>
        </authorList>
    </citation>
    <scope>NUCLEOTIDE SEQUENCE</scope>
    <source>
        <strain evidence="7">TRF0915ILg1</strain>
        <tissue evidence="7">Whole body</tissue>
    </source>
</reference>
<feature type="domain" description="Thioester reductase (TE)" evidence="6">
    <location>
        <begin position="5"/>
        <end position="51"/>
    </location>
</feature>
<dbReference type="PANTHER" id="PTHR11011">
    <property type="entry name" value="MALE STERILITY PROTEIN 2-RELATED"/>
    <property type="match status" value="1"/>
</dbReference>
<dbReference type="GO" id="GO:0102965">
    <property type="term" value="F:alcohol-forming long-chain fatty acyl-CoA reductase activity"/>
    <property type="evidence" value="ECO:0007669"/>
    <property type="project" value="UniProtKB-EC"/>
</dbReference>
<evidence type="ECO:0000256" key="2">
    <source>
        <dbReference type="ARBA" id="ARBA00022516"/>
    </source>
</evidence>
<feature type="non-terminal residue" evidence="7">
    <location>
        <position position="1"/>
    </location>
</feature>
<feature type="domain" description="Fatty acyl-CoA reductase C-terminal" evidence="5">
    <location>
        <begin position="125"/>
        <end position="217"/>
    </location>
</feature>
<protein>
    <recommendedName>
        <fullName evidence="4">Fatty acyl-CoA reductase</fullName>
        <ecNumber evidence="4">1.2.1.84</ecNumber>
    </recommendedName>
</protein>
<proteinExistence type="inferred from homology"/>
<dbReference type="Pfam" id="PF07993">
    <property type="entry name" value="NAD_binding_4"/>
    <property type="match status" value="1"/>
</dbReference>
<keyword evidence="4" id="KW-0812">Transmembrane</keyword>
<feature type="transmembrane region" description="Helical" evidence="4">
    <location>
        <begin position="234"/>
        <end position="258"/>
    </location>
</feature>
<comment type="function">
    <text evidence="4">Catalyzes the reduction of fatty acyl-CoA to fatty alcohols.</text>
</comment>
<evidence type="ECO:0000313" key="7">
    <source>
        <dbReference type="EMBL" id="KAF2895081.1"/>
    </source>
</evidence>
<keyword evidence="4" id="KW-0521">NADP</keyword>
<dbReference type="InterPro" id="IPR013120">
    <property type="entry name" value="FAR_NAD-bd"/>
</dbReference>
<dbReference type="CDD" id="cd09071">
    <property type="entry name" value="FAR_C"/>
    <property type="match status" value="1"/>
</dbReference>
<comment type="caution">
    <text evidence="7">The sequence shown here is derived from an EMBL/GenBank/DDBJ whole genome shotgun (WGS) entry which is preliminary data.</text>
</comment>
<accession>A0A8K0GDJ7</accession>
<dbReference type="InterPro" id="IPR033640">
    <property type="entry name" value="FAR_C"/>
</dbReference>
<dbReference type="GO" id="GO:0080019">
    <property type="term" value="F:alcohol-forming very long-chain fatty acyl-CoA reductase activity"/>
    <property type="evidence" value="ECO:0007669"/>
    <property type="project" value="InterPro"/>
</dbReference>
<sequence length="259" mass="30089">IGTVKEPLAGWIDNIYGSTGVFVGAALGLVRTLHCNRDCLADIVPADFVVNCSIAAAWQLNATRKGVEPVIYNYIVSNQNPITWGEVQKHVQQNLITIPTPLEVWHYCLRLNSYYWVHYLSVIFLHRIPAYVVDFVARCIGKQPLMVQGYKKLEKFFDVISYFSTQNWKFHNNNTQQLWRKLNKEDQNLFDFDLDALEWGSYFYTYARGGRVYVLKDPLDTLPQGKIKYRRLIIAHYILVTILLLCFITLLMVLWNAIF</sequence>
<evidence type="ECO:0000259" key="6">
    <source>
        <dbReference type="Pfam" id="PF07993"/>
    </source>
</evidence>
<keyword evidence="4" id="KW-0472">Membrane</keyword>
<dbReference type="InterPro" id="IPR026055">
    <property type="entry name" value="FAR"/>
</dbReference>
<comment type="catalytic activity">
    <reaction evidence="4">
        <text>a long-chain fatty acyl-CoA + 2 NADPH + 2 H(+) = a long-chain primary fatty alcohol + 2 NADP(+) + CoA</text>
        <dbReference type="Rhea" id="RHEA:52716"/>
        <dbReference type="ChEBI" id="CHEBI:15378"/>
        <dbReference type="ChEBI" id="CHEBI:57287"/>
        <dbReference type="ChEBI" id="CHEBI:57783"/>
        <dbReference type="ChEBI" id="CHEBI:58349"/>
        <dbReference type="ChEBI" id="CHEBI:77396"/>
        <dbReference type="ChEBI" id="CHEBI:83139"/>
        <dbReference type="EC" id="1.2.1.84"/>
    </reaction>
</comment>
<evidence type="ECO:0000256" key="1">
    <source>
        <dbReference type="ARBA" id="ARBA00005928"/>
    </source>
</evidence>
<keyword evidence="2 4" id="KW-0444">Lipid biosynthesis</keyword>